<sequence length="205" mass="23680">MSVPTPYNRRVRQATKLVEARLRQMIAERRRDPGELNDLLSHLLRARDDEGQPMSEQQLIDECLTLFTAGHETTAAALAWTWYLLCTHPESYQRLQQELDQTLQGRRPTYADLPGLAYCLQVFKETMRIYPPAPGILREALHDTVIDGYKVPRGSTIMISPYTLHRRPDTFPEPEQFQPERFIPEQEKLLPRSAYILLVLVHASA</sequence>
<evidence type="ECO:0008006" key="9">
    <source>
        <dbReference type="Google" id="ProtNLM"/>
    </source>
</evidence>
<keyword evidence="3" id="KW-0479">Metal-binding</keyword>
<evidence type="ECO:0000313" key="8">
    <source>
        <dbReference type="Proteomes" id="UP000287188"/>
    </source>
</evidence>
<dbReference type="GO" id="GO:0005506">
    <property type="term" value="F:iron ion binding"/>
    <property type="evidence" value="ECO:0007669"/>
    <property type="project" value="InterPro"/>
</dbReference>
<dbReference type="InterPro" id="IPR002401">
    <property type="entry name" value="Cyt_P450_E_grp-I"/>
</dbReference>
<dbReference type="Gene3D" id="1.10.630.10">
    <property type="entry name" value="Cytochrome P450"/>
    <property type="match status" value="1"/>
</dbReference>
<dbReference type="PRINTS" id="PR00463">
    <property type="entry name" value="EP450I"/>
</dbReference>
<keyword evidence="5" id="KW-0408">Iron</keyword>
<dbReference type="Pfam" id="PF00067">
    <property type="entry name" value="p450"/>
    <property type="match status" value="1"/>
</dbReference>
<evidence type="ECO:0000256" key="1">
    <source>
        <dbReference type="ARBA" id="ARBA00010617"/>
    </source>
</evidence>
<evidence type="ECO:0000256" key="3">
    <source>
        <dbReference type="ARBA" id="ARBA00022723"/>
    </source>
</evidence>
<name>A0A402AQM4_9CHLR</name>
<dbReference type="GO" id="GO:0020037">
    <property type="term" value="F:heme binding"/>
    <property type="evidence" value="ECO:0007669"/>
    <property type="project" value="InterPro"/>
</dbReference>
<keyword evidence="6" id="KW-0503">Monooxygenase</keyword>
<evidence type="ECO:0000256" key="2">
    <source>
        <dbReference type="ARBA" id="ARBA00022617"/>
    </source>
</evidence>
<dbReference type="GO" id="GO:0004497">
    <property type="term" value="F:monooxygenase activity"/>
    <property type="evidence" value="ECO:0007669"/>
    <property type="project" value="UniProtKB-KW"/>
</dbReference>
<comment type="similarity">
    <text evidence="1">Belongs to the cytochrome P450 family.</text>
</comment>
<dbReference type="PANTHER" id="PTHR24291:SF50">
    <property type="entry name" value="BIFUNCTIONAL ALBAFLAVENONE MONOOXYGENASE_TERPENE SYNTHASE"/>
    <property type="match status" value="1"/>
</dbReference>
<proteinExistence type="inferred from homology"/>
<gene>
    <name evidence="7" type="ORF">KDK_51690</name>
</gene>
<dbReference type="PANTHER" id="PTHR24291">
    <property type="entry name" value="CYTOCHROME P450 FAMILY 4"/>
    <property type="match status" value="1"/>
</dbReference>
<keyword evidence="4" id="KW-0560">Oxidoreductase</keyword>
<protein>
    <recommendedName>
        <fullName evidence="9">Cytochrome P450</fullName>
    </recommendedName>
</protein>
<dbReference type="GO" id="GO:0016705">
    <property type="term" value="F:oxidoreductase activity, acting on paired donors, with incorporation or reduction of molecular oxygen"/>
    <property type="evidence" value="ECO:0007669"/>
    <property type="project" value="InterPro"/>
</dbReference>
<dbReference type="AlphaFoldDB" id="A0A402AQM4"/>
<evidence type="ECO:0000256" key="5">
    <source>
        <dbReference type="ARBA" id="ARBA00023004"/>
    </source>
</evidence>
<reference evidence="8" key="1">
    <citation type="submission" date="2018-12" db="EMBL/GenBank/DDBJ databases">
        <title>Tengunoibacter tsumagoiensis gen. nov., sp. nov., Dictyobacter kobayashii sp. nov., D. alpinus sp. nov., and D. joshuensis sp. nov. and description of Dictyobacteraceae fam. nov. within the order Ktedonobacterales isolated from Tengu-no-mugimeshi.</title>
        <authorList>
            <person name="Wang C.M."/>
            <person name="Zheng Y."/>
            <person name="Sakai Y."/>
            <person name="Toyoda A."/>
            <person name="Minakuchi Y."/>
            <person name="Abe K."/>
            <person name="Yokota A."/>
            <person name="Yabe S."/>
        </authorList>
    </citation>
    <scope>NUCLEOTIDE SEQUENCE [LARGE SCALE GENOMIC DNA]</scope>
    <source>
        <strain evidence="8">Uno11</strain>
    </source>
</reference>
<keyword evidence="8" id="KW-1185">Reference proteome</keyword>
<dbReference type="InterPro" id="IPR050196">
    <property type="entry name" value="Cytochrome_P450_Monoox"/>
</dbReference>
<dbReference type="SUPFAM" id="SSF48264">
    <property type="entry name" value="Cytochrome P450"/>
    <property type="match status" value="1"/>
</dbReference>
<dbReference type="InterPro" id="IPR001128">
    <property type="entry name" value="Cyt_P450"/>
</dbReference>
<comment type="caution">
    <text evidence="7">The sequence shown here is derived from an EMBL/GenBank/DDBJ whole genome shotgun (WGS) entry which is preliminary data.</text>
</comment>
<dbReference type="EMBL" id="BIFS01000001">
    <property type="protein sequence ID" value="GCE21369.1"/>
    <property type="molecule type" value="Genomic_DNA"/>
</dbReference>
<dbReference type="Proteomes" id="UP000287188">
    <property type="component" value="Unassembled WGS sequence"/>
</dbReference>
<dbReference type="InterPro" id="IPR036396">
    <property type="entry name" value="Cyt_P450_sf"/>
</dbReference>
<evidence type="ECO:0000256" key="6">
    <source>
        <dbReference type="ARBA" id="ARBA00023033"/>
    </source>
</evidence>
<evidence type="ECO:0000256" key="4">
    <source>
        <dbReference type="ARBA" id="ARBA00023002"/>
    </source>
</evidence>
<dbReference type="PRINTS" id="PR00385">
    <property type="entry name" value="P450"/>
</dbReference>
<accession>A0A402AQM4</accession>
<evidence type="ECO:0000313" key="7">
    <source>
        <dbReference type="EMBL" id="GCE21369.1"/>
    </source>
</evidence>
<organism evidence="7 8">
    <name type="scientific">Dictyobacter kobayashii</name>
    <dbReference type="NCBI Taxonomy" id="2014872"/>
    <lineage>
        <taxon>Bacteria</taxon>
        <taxon>Bacillati</taxon>
        <taxon>Chloroflexota</taxon>
        <taxon>Ktedonobacteria</taxon>
        <taxon>Ktedonobacterales</taxon>
        <taxon>Dictyobacteraceae</taxon>
        <taxon>Dictyobacter</taxon>
    </lineage>
</organism>
<keyword evidence="2" id="KW-0349">Heme</keyword>